<name>E9J4N1_SOLIN</name>
<accession>E9J4N1</accession>
<dbReference type="AlphaFoldDB" id="E9J4N1"/>
<organism>
    <name type="scientific">Solenopsis invicta</name>
    <name type="common">Red imported fire ant</name>
    <name type="synonym">Solenopsis wagneri</name>
    <dbReference type="NCBI Taxonomy" id="13686"/>
    <lineage>
        <taxon>Eukaryota</taxon>
        <taxon>Metazoa</taxon>
        <taxon>Ecdysozoa</taxon>
        <taxon>Arthropoda</taxon>
        <taxon>Hexapoda</taxon>
        <taxon>Insecta</taxon>
        <taxon>Pterygota</taxon>
        <taxon>Neoptera</taxon>
        <taxon>Endopterygota</taxon>
        <taxon>Hymenoptera</taxon>
        <taxon>Apocrita</taxon>
        <taxon>Aculeata</taxon>
        <taxon>Formicoidea</taxon>
        <taxon>Formicidae</taxon>
        <taxon>Myrmicinae</taxon>
        <taxon>Solenopsis</taxon>
    </lineage>
</organism>
<dbReference type="HOGENOM" id="CLU_1801354_0_0_1"/>
<gene>
    <name evidence="1" type="ORF">SINV_14299</name>
</gene>
<feature type="non-terminal residue" evidence="1">
    <location>
        <position position="144"/>
    </location>
</feature>
<evidence type="ECO:0000313" key="1">
    <source>
        <dbReference type="EMBL" id="EFZ12222.1"/>
    </source>
</evidence>
<protein>
    <submittedName>
        <fullName evidence="1">Uncharacterized protein</fullName>
    </submittedName>
</protein>
<proteinExistence type="predicted"/>
<reference evidence="1" key="1">
    <citation type="journal article" date="2011" name="Proc. Natl. Acad. Sci. U.S.A.">
        <title>The genome of the fire ant Solenopsis invicta.</title>
        <authorList>
            <person name="Wurm Y."/>
            <person name="Wang J."/>
            <person name="Riba-Grognuz O."/>
            <person name="Corona M."/>
            <person name="Nygaard S."/>
            <person name="Hunt B.G."/>
            <person name="Ingram K.K."/>
            <person name="Falquet L."/>
            <person name="Nipitwattanaphon M."/>
            <person name="Gotzek D."/>
            <person name="Dijkstra M.B."/>
            <person name="Oettler J."/>
            <person name="Comtesse F."/>
            <person name="Shih C.J."/>
            <person name="Wu W.J."/>
            <person name="Yang C.C."/>
            <person name="Thomas J."/>
            <person name="Beaudoing E."/>
            <person name="Pradervand S."/>
            <person name="Flegel V."/>
            <person name="Cook E.D."/>
            <person name="Fabbretti R."/>
            <person name="Stockinger H."/>
            <person name="Long L."/>
            <person name="Farmerie W.G."/>
            <person name="Oakey J."/>
            <person name="Boomsma J.J."/>
            <person name="Pamilo P."/>
            <person name="Yi S.V."/>
            <person name="Heinze J."/>
            <person name="Goodisman M.A."/>
            <person name="Farinelli L."/>
            <person name="Harshman K."/>
            <person name="Hulo N."/>
            <person name="Cerutti L."/>
            <person name="Xenarios I."/>
            <person name="Shoemaker D."/>
            <person name="Keller L."/>
        </authorList>
    </citation>
    <scope>NUCLEOTIDE SEQUENCE [LARGE SCALE GENOMIC DNA]</scope>
</reference>
<sequence>MRKLQERNAALFLETKALKRRLTLKDKLHKKQLKQKMQNKLSQFFTSLQIKLLLNPTQKMEEEGLKYIAGYAAYRFIHKYKNLGTSTEIPSPHLYEVAKAINIECQIFHGTFICKDPWIFNTVAVRTQEKIKNIKIPQKVLLCL</sequence>
<dbReference type="EMBL" id="GL768109">
    <property type="protein sequence ID" value="EFZ12222.1"/>
    <property type="molecule type" value="Genomic_DNA"/>
</dbReference>